<evidence type="ECO:0000256" key="1">
    <source>
        <dbReference type="ARBA" id="ARBA00004651"/>
    </source>
</evidence>
<accession>A0A268RW16</accession>
<evidence type="ECO:0000313" key="11">
    <source>
        <dbReference type="EMBL" id="PAF24454.1"/>
    </source>
</evidence>
<keyword evidence="3" id="KW-0597">Phosphoprotein</keyword>
<dbReference type="InterPro" id="IPR050640">
    <property type="entry name" value="Bact_2-comp_sensor_kinase"/>
</dbReference>
<keyword evidence="7 9" id="KW-1133">Transmembrane helix</keyword>
<evidence type="ECO:0000259" key="10">
    <source>
        <dbReference type="PROSITE" id="PS50885"/>
    </source>
</evidence>
<name>A0A268RW16_SHOCL</name>
<dbReference type="GO" id="GO:0005886">
    <property type="term" value="C:plasma membrane"/>
    <property type="evidence" value="ECO:0007669"/>
    <property type="project" value="UniProtKB-SubCell"/>
</dbReference>
<evidence type="ECO:0000256" key="2">
    <source>
        <dbReference type="ARBA" id="ARBA00022475"/>
    </source>
</evidence>
<dbReference type="PROSITE" id="PS50885">
    <property type="entry name" value="HAMP"/>
    <property type="match status" value="1"/>
</dbReference>
<keyword evidence="6" id="KW-0418">Kinase</keyword>
<feature type="domain" description="HAMP" evidence="10">
    <location>
        <begin position="331"/>
        <end position="383"/>
    </location>
</feature>
<dbReference type="InterPro" id="IPR033479">
    <property type="entry name" value="dCache_1"/>
</dbReference>
<dbReference type="Gene3D" id="3.30.565.10">
    <property type="entry name" value="Histidine kinase-like ATPase, C-terminal domain"/>
    <property type="match status" value="1"/>
</dbReference>
<keyword evidence="8 9" id="KW-0472">Membrane</keyword>
<sequence>MRRLVMWIRIKQTLTPRSFRFKVVAVTVICIMVPAVITLYVYSYLTKDAMKEQAMVNAERELSIAGAYVSKLLDDMLYAVNFVQLDSEMNTILKKNANHDTQQQHVGYEDYLEDQKVTKTIENMTLLGEKSYVTILLKNGKHYTNYPVADYNPEQLFHEAWFKELDEVYGYETIWIGSQPTVFASEQDKNRYQLSVARTLRDANLQIYGYVIVTMMETEIKQAFAGAGGSGEMLLVDGSNRILSHRDSEQIGATFSPMAQVQNASGANVIELENETYIYADYPLSYTGWKLVSVNPYKQAISKMNRLFDTVFFAQLISFVVFFLLLTSVLKTVTSPLVHLGHIATKVQSGKLNVRADIQSQDEIGRLSHSFNQMLDHINEMINEITETQARKRQAELAMLQAQINPHFLFNVLNSIRMKVMRKGDDESAEMISSLSKLLRMTIDKDKGMIPLQEEVEIVNDFVKLMNMRQREKVRLLIDVSAKANAEMIPRFILQPIIENSMIHGLNQCAGTISLKAYSNEQCFFIIIKDNGQGMNEETLKQVRKSLTFQAEASMAIHINGFSNLGISNVYERMRMTFGETFNMDIESVEGLGTKVVMCVSRGGKKSNV</sequence>
<dbReference type="PANTHER" id="PTHR34220">
    <property type="entry name" value="SENSOR HISTIDINE KINASE YPDA"/>
    <property type="match status" value="1"/>
</dbReference>
<feature type="transmembrane region" description="Helical" evidence="9">
    <location>
        <begin position="21"/>
        <end position="42"/>
    </location>
</feature>
<protein>
    <recommendedName>
        <fullName evidence="10">HAMP domain-containing protein</fullName>
    </recommendedName>
</protein>
<dbReference type="AlphaFoldDB" id="A0A268RW16"/>
<evidence type="ECO:0000313" key="12">
    <source>
        <dbReference type="Proteomes" id="UP000216133"/>
    </source>
</evidence>
<dbReference type="Gene3D" id="3.30.450.20">
    <property type="entry name" value="PAS domain"/>
    <property type="match status" value="1"/>
</dbReference>
<dbReference type="PANTHER" id="PTHR34220:SF7">
    <property type="entry name" value="SENSOR HISTIDINE KINASE YPDA"/>
    <property type="match status" value="1"/>
</dbReference>
<keyword evidence="5 9" id="KW-0812">Transmembrane</keyword>
<comment type="subcellular location">
    <subcellularLocation>
        <location evidence="1">Cell membrane</location>
        <topology evidence="1">Multi-pass membrane protein</topology>
    </subcellularLocation>
</comment>
<dbReference type="Gene3D" id="1.10.8.500">
    <property type="entry name" value="HAMP domain in histidine kinase"/>
    <property type="match status" value="1"/>
</dbReference>
<evidence type="ECO:0000256" key="8">
    <source>
        <dbReference type="ARBA" id="ARBA00023136"/>
    </source>
</evidence>
<organism evidence="11 12">
    <name type="scientific">Shouchella clausii</name>
    <name type="common">Alkalihalobacillus clausii</name>
    <dbReference type="NCBI Taxonomy" id="79880"/>
    <lineage>
        <taxon>Bacteria</taxon>
        <taxon>Bacillati</taxon>
        <taxon>Bacillota</taxon>
        <taxon>Bacilli</taxon>
        <taxon>Bacillales</taxon>
        <taxon>Bacillaceae</taxon>
        <taxon>Shouchella</taxon>
    </lineage>
</organism>
<evidence type="ECO:0000256" key="5">
    <source>
        <dbReference type="ARBA" id="ARBA00022692"/>
    </source>
</evidence>
<keyword evidence="4" id="KW-0808">Transferase</keyword>
<comment type="caution">
    <text evidence="11">The sequence shown here is derived from an EMBL/GenBank/DDBJ whole genome shotgun (WGS) entry which is preliminary data.</text>
</comment>
<evidence type="ECO:0000256" key="7">
    <source>
        <dbReference type="ARBA" id="ARBA00022989"/>
    </source>
</evidence>
<dbReference type="SUPFAM" id="SSF55874">
    <property type="entry name" value="ATPase domain of HSP90 chaperone/DNA topoisomerase II/histidine kinase"/>
    <property type="match status" value="1"/>
</dbReference>
<proteinExistence type="predicted"/>
<dbReference type="EMBL" id="NPBS01000109">
    <property type="protein sequence ID" value="PAF24454.1"/>
    <property type="molecule type" value="Genomic_DNA"/>
</dbReference>
<dbReference type="InterPro" id="IPR003660">
    <property type="entry name" value="HAMP_dom"/>
</dbReference>
<dbReference type="SMART" id="SM00304">
    <property type="entry name" value="HAMP"/>
    <property type="match status" value="1"/>
</dbReference>
<dbReference type="Proteomes" id="UP000216133">
    <property type="component" value="Unassembled WGS sequence"/>
</dbReference>
<dbReference type="Pfam" id="PF00672">
    <property type="entry name" value="HAMP"/>
    <property type="match status" value="1"/>
</dbReference>
<dbReference type="CDD" id="cd06225">
    <property type="entry name" value="HAMP"/>
    <property type="match status" value="1"/>
</dbReference>
<dbReference type="Pfam" id="PF06580">
    <property type="entry name" value="His_kinase"/>
    <property type="match status" value="1"/>
</dbReference>
<evidence type="ECO:0000256" key="6">
    <source>
        <dbReference type="ARBA" id="ARBA00022777"/>
    </source>
</evidence>
<dbReference type="InterPro" id="IPR036890">
    <property type="entry name" value="HATPase_C_sf"/>
</dbReference>
<dbReference type="Pfam" id="PF02743">
    <property type="entry name" value="dCache_1"/>
    <property type="match status" value="1"/>
</dbReference>
<evidence type="ECO:0000256" key="9">
    <source>
        <dbReference type="SAM" id="Phobius"/>
    </source>
</evidence>
<dbReference type="GO" id="GO:0000155">
    <property type="term" value="F:phosphorelay sensor kinase activity"/>
    <property type="evidence" value="ECO:0007669"/>
    <property type="project" value="InterPro"/>
</dbReference>
<evidence type="ECO:0000256" key="4">
    <source>
        <dbReference type="ARBA" id="ARBA00022679"/>
    </source>
</evidence>
<reference evidence="11 12" key="1">
    <citation type="submission" date="2017-07" db="EMBL/GenBank/DDBJ databases">
        <title>Isolation and whole genome analysis of endospore-forming bacteria from heroin.</title>
        <authorList>
            <person name="Kalinowski J."/>
            <person name="Ahrens B."/>
            <person name="Al-Dilaimi A."/>
            <person name="Winkler A."/>
            <person name="Wibberg D."/>
            <person name="Schleenbecker U."/>
            <person name="Ruckert C."/>
            <person name="Wolfel R."/>
            <person name="Grass G."/>
        </authorList>
    </citation>
    <scope>NUCLEOTIDE SEQUENCE [LARGE SCALE GENOMIC DNA]</scope>
    <source>
        <strain evidence="11 12">7523-2</strain>
    </source>
</reference>
<evidence type="ECO:0000256" key="3">
    <source>
        <dbReference type="ARBA" id="ARBA00022553"/>
    </source>
</evidence>
<keyword evidence="2" id="KW-1003">Cell membrane</keyword>
<dbReference type="InterPro" id="IPR003594">
    <property type="entry name" value="HATPase_dom"/>
</dbReference>
<feature type="transmembrane region" description="Helical" evidence="9">
    <location>
        <begin position="307"/>
        <end position="330"/>
    </location>
</feature>
<dbReference type="SUPFAM" id="SSF158472">
    <property type="entry name" value="HAMP domain-like"/>
    <property type="match status" value="1"/>
</dbReference>
<dbReference type="InterPro" id="IPR010559">
    <property type="entry name" value="Sig_transdc_His_kin_internal"/>
</dbReference>
<dbReference type="Pfam" id="PF02518">
    <property type="entry name" value="HATPase_c"/>
    <property type="match status" value="1"/>
</dbReference>
<gene>
    <name evidence="11" type="ORF">CHH61_18520</name>
</gene>